<dbReference type="GO" id="GO:0000049">
    <property type="term" value="F:tRNA binding"/>
    <property type="evidence" value="ECO:0007669"/>
    <property type="project" value="UniProtKB-KW"/>
</dbReference>
<evidence type="ECO:0000313" key="12">
    <source>
        <dbReference type="EMBL" id="EKO37724.1"/>
    </source>
</evidence>
<keyword evidence="3 12" id="KW-0808">Transferase</keyword>
<evidence type="ECO:0000256" key="1">
    <source>
        <dbReference type="ARBA" id="ARBA00011949"/>
    </source>
</evidence>
<dbReference type="Proteomes" id="UP000006272">
    <property type="component" value="Unassembled WGS sequence"/>
</dbReference>
<dbReference type="GO" id="GO:0103016">
    <property type="term" value="F:tRNA-uridine 2-sulfurtransferase activity"/>
    <property type="evidence" value="ECO:0007669"/>
    <property type="project" value="UniProtKB-EC"/>
</dbReference>
<dbReference type="Gene3D" id="3.40.50.620">
    <property type="entry name" value="HUPs"/>
    <property type="match status" value="1"/>
</dbReference>
<comment type="caution">
    <text evidence="12">The sequence shown here is derived from an EMBL/GenBank/DDBJ whole genome shotgun (WGS) entry which is preliminary data.</text>
</comment>
<evidence type="ECO:0000313" key="13">
    <source>
        <dbReference type="Proteomes" id="UP000006272"/>
    </source>
</evidence>
<dbReference type="SUPFAM" id="SSF52402">
    <property type="entry name" value="Adenine nucleotide alpha hydrolases-like"/>
    <property type="match status" value="1"/>
</dbReference>
<comment type="catalytic activity">
    <reaction evidence="9">
        <text>S-sulfanyl-L-cysteinyl-[protein] + uridine(34) in tRNA + AH2 + ATP = 2-thiouridine(34) in tRNA + L-cysteinyl-[protein] + A + AMP + diphosphate + H(+)</text>
        <dbReference type="Rhea" id="RHEA:47032"/>
        <dbReference type="Rhea" id="RHEA-COMP:10131"/>
        <dbReference type="Rhea" id="RHEA-COMP:11726"/>
        <dbReference type="Rhea" id="RHEA-COMP:11727"/>
        <dbReference type="Rhea" id="RHEA-COMP:11728"/>
        <dbReference type="ChEBI" id="CHEBI:13193"/>
        <dbReference type="ChEBI" id="CHEBI:15378"/>
        <dbReference type="ChEBI" id="CHEBI:17499"/>
        <dbReference type="ChEBI" id="CHEBI:29950"/>
        <dbReference type="ChEBI" id="CHEBI:30616"/>
        <dbReference type="ChEBI" id="CHEBI:33019"/>
        <dbReference type="ChEBI" id="CHEBI:61963"/>
        <dbReference type="ChEBI" id="CHEBI:65315"/>
        <dbReference type="ChEBI" id="CHEBI:87170"/>
        <dbReference type="ChEBI" id="CHEBI:456215"/>
        <dbReference type="EC" id="2.8.1.13"/>
    </reaction>
</comment>
<feature type="domain" description="tRNA-specific 2-thiouridylase MnmA-like central" evidence="11">
    <location>
        <begin position="224"/>
        <end position="275"/>
    </location>
</feature>
<sequence length="371" mass="38724">RAAALWPPEASPLSTMRIAVAVSGGSDSLLALGLLRAAGHDVVALHAHFLPPGDKEHALAEAIDAQCRALGVPFAAVDLSREFRDRVITPFAAAYAAGRTPNPCAACNRDMKFGLLLNAALAQGASAIATGHFARIEPTPAGPALFRGADDTRDQSYFLSLVPQHALARAVFPLAGRRKAEHPAALAALGLTPPLPSESREICFVPGDDYRAFLESESFPLSGPGPIVLADGTRLGTHQGLWRHTIGQRKGLGVAYSEPLYVIDKAPAAHTLIVGVKAELAATVCRTGPANCLVPSEFWPETVLAQTCYRMKPRPAAARLTADGGLDIAFAESVARPTPGQVAVLYDAAGRVLAGGEIIASPGLVIPENLG</sequence>
<dbReference type="GO" id="GO:0002143">
    <property type="term" value="P:tRNA wobble position uridine thiolation"/>
    <property type="evidence" value="ECO:0007669"/>
    <property type="project" value="TreeGrafter"/>
</dbReference>
<dbReference type="PANTHER" id="PTHR11933">
    <property type="entry name" value="TRNA 5-METHYLAMINOMETHYL-2-THIOURIDYLATE -METHYLTRANSFERASE"/>
    <property type="match status" value="1"/>
</dbReference>
<evidence type="ECO:0000256" key="3">
    <source>
        <dbReference type="ARBA" id="ARBA00022679"/>
    </source>
</evidence>
<dbReference type="AlphaFoldDB" id="K6G9E2"/>
<dbReference type="GO" id="GO:0005524">
    <property type="term" value="F:ATP binding"/>
    <property type="evidence" value="ECO:0007669"/>
    <property type="project" value="UniProtKB-KW"/>
</dbReference>
<evidence type="ECO:0000256" key="2">
    <source>
        <dbReference type="ARBA" id="ARBA00022555"/>
    </source>
</evidence>
<dbReference type="GO" id="GO:0032259">
    <property type="term" value="P:methylation"/>
    <property type="evidence" value="ECO:0007669"/>
    <property type="project" value="UniProtKB-KW"/>
</dbReference>
<organism evidence="12 13">
    <name type="scientific">Solidesulfovibrio magneticus str. Maddingley MBC34</name>
    <dbReference type="NCBI Taxonomy" id="1206767"/>
    <lineage>
        <taxon>Bacteria</taxon>
        <taxon>Pseudomonadati</taxon>
        <taxon>Thermodesulfobacteriota</taxon>
        <taxon>Desulfovibrionia</taxon>
        <taxon>Desulfovibrionales</taxon>
        <taxon>Desulfovibrionaceae</taxon>
        <taxon>Solidesulfovibrio</taxon>
    </lineage>
</organism>
<dbReference type="InterPro" id="IPR046884">
    <property type="entry name" value="MnmA-like_central"/>
</dbReference>
<evidence type="ECO:0000256" key="7">
    <source>
        <dbReference type="ARBA" id="ARBA00022884"/>
    </source>
</evidence>
<dbReference type="PATRIC" id="fig|1206767.3.peg.3501"/>
<dbReference type="EMBL" id="ALAO01000357">
    <property type="protein sequence ID" value="EKO37724.1"/>
    <property type="molecule type" value="Genomic_DNA"/>
</dbReference>
<dbReference type="FunFam" id="2.30.30.280:FF:000001">
    <property type="entry name" value="tRNA-specific 2-thiouridylase MnmA"/>
    <property type="match status" value="1"/>
</dbReference>
<dbReference type="InterPro" id="IPR023382">
    <property type="entry name" value="MnmA-like_central_sf"/>
</dbReference>
<evidence type="ECO:0000256" key="8">
    <source>
        <dbReference type="ARBA" id="ARBA00023157"/>
    </source>
</evidence>
<evidence type="ECO:0000256" key="9">
    <source>
        <dbReference type="ARBA" id="ARBA00051542"/>
    </source>
</evidence>
<dbReference type="Gene3D" id="2.30.30.280">
    <property type="entry name" value="Adenine nucleotide alpha hydrolases-like domains"/>
    <property type="match status" value="1"/>
</dbReference>
<dbReference type="EC" id="2.8.1.13" evidence="1"/>
<dbReference type="InterPro" id="IPR004506">
    <property type="entry name" value="MnmA-like"/>
</dbReference>
<keyword evidence="8" id="KW-1015">Disulfide bond</keyword>
<feature type="domain" description="tRNA-specific 2-thiouridylase MnmA-like C-terminal" evidence="10">
    <location>
        <begin position="301"/>
        <end position="358"/>
    </location>
</feature>
<proteinExistence type="predicted"/>
<feature type="non-terminal residue" evidence="12">
    <location>
        <position position="1"/>
    </location>
</feature>
<gene>
    <name evidence="12" type="ORF">B193_3586</name>
</gene>
<evidence type="ECO:0000259" key="10">
    <source>
        <dbReference type="Pfam" id="PF20258"/>
    </source>
</evidence>
<dbReference type="Gene3D" id="2.40.30.10">
    <property type="entry name" value="Translation factors"/>
    <property type="match status" value="1"/>
</dbReference>
<name>K6G9E2_9BACT</name>
<evidence type="ECO:0000259" key="11">
    <source>
        <dbReference type="Pfam" id="PF20259"/>
    </source>
</evidence>
<dbReference type="Pfam" id="PF20258">
    <property type="entry name" value="tRNA_Me_trans_C"/>
    <property type="match status" value="1"/>
</dbReference>
<dbReference type="CDD" id="cd01998">
    <property type="entry name" value="MnmA_TRMU-like"/>
    <property type="match status" value="1"/>
</dbReference>
<evidence type="ECO:0000256" key="5">
    <source>
        <dbReference type="ARBA" id="ARBA00022741"/>
    </source>
</evidence>
<keyword evidence="2" id="KW-0820">tRNA-binding</keyword>
<evidence type="ECO:0000256" key="4">
    <source>
        <dbReference type="ARBA" id="ARBA00022694"/>
    </source>
</evidence>
<reference evidence="12 13" key="1">
    <citation type="submission" date="2012-07" db="EMBL/GenBank/DDBJ databases">
        <title>Draft genome sequence of Desulfovibrio magneticus str. Maddingley MBC34 obtained from a metagenomic sequence of a methanogenic enrichment isolated from coal-seam formation water in Victoria, Australia.</title>
        <authorList>
            <person name="Greenfield P."/>
            <person name="Hendry P."/>
            <person name="Li D."/>
            <person name="Rosewarne C.P."/>
            <person name="Tran-Dinh N."/>
            <person name="Elbourne L.D.H."/>
            <person name="Paulsen I.T."/>
            <person name="Midgley D.J."/>
        </authorList>
    </citation>
    <scope>NUCLEOTIDE SEQUENCE [LARGE SCALE GENOMIC DNA]</scope>
    <source>
        <strain evidence="13">Maddingley MBC34</strain>
    </source>
</reference>
<protein>
    <recommendedName>
        <fullName evidence="1">tRNA-uridine 2-sulfurtransferase</fullName>
        <ecNumber evidence="1">2.8.1.13</ecNumber>
    </recommendedName>
</protein>
<dbReference type="InterPro" id="IPR046885">
    <property type="entry name" value="MnmA-like_C"/>
</dbReference>
<keyword evidence="12" id="KW-0489">Methyltransferase</keyword>
<keyword evidence="7" id="KW-0694">RNA-binding</keyword>
<keyword evidence="5" id="KW-0547">Nucleotide-binding</keyword>
<evidence type="ECO:0000256" key="6">
    <source>
        <dbReference type="ARBA" id="ARBA00022840"/>
    </source>
</evidence>
<dbReference type="PANTHER" id="PTHR11933:SF5">
    <property type="entry name" value="MITOCHONDRIAL TRNA-SPECIFIC 2-THIOURIDYLASE 1"/>
    <property type="match status" value="1"/>
</dbReference>
<accession>K6G9E2</accession>
<dbReference type="InterPro" id="IPR014729">
    <property type="entry name" value="Rossmann-like_a/b/a_fold"/>
</dbReference>
<keyword evidence="4" id="KW-0819">tRNA processing</keyword>
<dbReference type="Pfam" id="PF20259">
    <property type="entry name" value="tRNA_Me_trans_M"/>
    <property type="match status" value="1"/>
</dbReference>
<dbReference type="Pfam" id="PF03054">
    <property type="entry name" value="tRNA_Me_trans"/>
    <property type="match status" value="1"/>
</dbReference>
<keyword evidence="6" id="KW-0067">ATP-binding</keyword>
<dbReference type="GO" id="GO:0008168">
    <property type="term" value="F:methyltransferase activity"/>
    <property type="evidence" value="ECO:0007669"/>
    <property type="project" value="UniProtKB-KW"/>
</dbReference>